<accession>A0A5C6B7K5</accession>
<organism evidence="2 3">
    <name type="scientific">Stieleria varia</name>
    <dbReference type="NCBI Taxonomy" id="2528005"/>
    <lineage>
        <taxon>Bacteria</taxon>
        <taxon>Pseudomonadati</taxon>
        <taxon>Planctomycetota</taxon>
        <taxon>Planctomycetia</taxon>
        <taxon>Pirellulales</taxon>
        <taxon>Pirellulaceae</taxon>
        <taxon>Stieleria</taxon>
    </lineage>
</organism>
<evidence type="ECO:0000313" key="3">
    <source>
        <dbReference type="Proteomes" id="UP000320176"/>
    </source>
</evidence>
<reference evidence="2 3" key="1">
    <citation type="submission" date="2019-02" db="EMBL/GenBank/DDBJ databases">
        <title>Deep-cultivation of Planctomycetes and their phenomic and genomic characterization uncovers novel biology.</title>
        <authorList>
            <person name="Wiegand S."/>
            <person name="Jogler M."/>
            <person name="Boedeker C."/>
            <person name="Pinto D."/>
            <person name="Vollmers J."/>
            <person name="Rivas-Marin E."/>
            <person name="Kohn T."/>
            <person name="Peeters S.H."/>
            <person name="Heuer A."/>
            <person name="Rast P."/>
            <person name="Oberbeckmann S."/>
            <person name="Bunk B."/>
            <person name="Jeske O."/>
            <person name="Meyerdierks A."/>
            <person name="Storesund J.E."/>
            <person name="Kallscheuer N."/>
            <person name="Luecker S."/>
            <person name="Lage O.M."/>
            <person name="Pohl T."/>
            <person name="Merkel B.J."/>
            <person name="Hornburger P."/>
            <person name="Mueller R.-W."/>
            <person name="Bruemmer F."/>
            <person name="Labrenz M."/>
            <person name="Spormann A.M."/>
            <person name="Op Den Camp H."/>
            <person name="Overmann J."/>
            <person name="Amann R."/>
            <person name="Jetten M.S.M."/>
            <person name="Mascher T."/>
            <person name="Medema M.H."/>
            <person name="Devos D.P."/>
            <person name="Kaster A.-K."/>
            <person name="Ovreas L."/>
            <person name="Rohde M."/>
            <person name="Galperin M.Y."/>
            <person name="Jogler C."/>
        </authorList>
    </citation>
    <scope>NUCLEOTIDE SEQUENCE [LARGE SCALE GENOMIC DNA]</scope>
    <source>
        <strain evidence="2 3">Pla52n</strain>
    </source>
</reference>
<proteinExistence type="predicted"/>
<feature type="chain" id="PRO_5022881284" description="Outer membrane efflux protein" evidence="1">
    <location>
        <begin position="23"/>
        <end position="155"/>
    </location>
</feature>
<sequence precursor="true">MASRQKLTVALLSFFTVSTTIALLADDATNQPTKVKVEAYKCELQSERSEVLKRRFEVLTDSHRHGDTSLDALLNAEYDFLNAQLQCCVTQSERRELLGRIFKNRNRIEEYRATAFDQATGSEADLLVARADTLHARIAIARELPPRSIVIKDSE</sequence>
<gene>
    <name evidence="2" type="ORF">Pla52n_03610</name>
</gene>
<dbReference type="Proteomes" id="UP000320176">
    <property type="component" value="Unassembled WGS sequence"/>
</dbReference>
<comment type="caution">
    <text evidence="2">The sequence shown here is derived from an EMBL/GenBank/DDBJ whole genome shotgun (WGS) entry which is preliminary data.</text>
</comment>
<evidence type="ECO:0000256" key="1">
    <source>
        <dbReference type="SAM" id="SignalP"/>
    </source>
</evidence>
<protein>
    <recommendedName>
        <fullName evidence="4">Outer membrane efflux protein</fullName>
    </recommendedName>
</protein>
<name>A0A5C6B7K5_9BACT</name>
<feature type="signal peptide" evidence="1">
    <location>
        <begin position="1"/>
        <end position="22"/>
    </location>
</feature>
<dbReference type="RefSeq" id="WP_146517948.1">
    <property type="nucleotide sequence ID" value="NZ_CP151726.1"/>
</dbReference>
<dbReference type="OrthoDB" id="283077at2"/>
<evidence type="ECO:0008006" key="4">
    <source>
        <dbReference type="Google" id="ProtNLM"/>
    </source>
</evidence>
<keyword evidence="3" id="KW-1185">Reference proteome</keyword>
<dbReference type="AlphaFoldDB" id="A0A5C6B7K5"/>
<evidence type="ECO:0000313" key="2">
    <source>
        <dbReference type="EMBL" id="TWU07787.1"/>
    </source>
</evidence>
<keyword evidence="1" id="KW-0732">Signal</keyword>
<dbReference type="EMBL" id="SJPN01000001">
    <property type="protein sequence ID" value="TWU07787.1"/>
    <property type="molecule type" value="Genomic_DNA"/>
</dbReference>